<evidence type="ECO:0000256" key="10">
    <source>
        <dbReference type="SAM" id="SignalP"/>
    </source>
</evidence>
<reference evidence="13" key="1">
    <citation type="submission" date="2016-10" db="EMBL/GenBank/DDBJ databases">
        <authorList>
            <person name="Varghese N."/>
            <person name="Submissions S."/>
        </authorList>
    </citation>
    <scope>NUCLEOTIDE SEQUENCE [LARGE SCALE GENOMIC DNA]</scope>
    <source>
        <strain evidence="13">Gh-67</strain>
    </source>
</reference>
<dbReference type="GO" id="GO:0055085">
    <property type="term" value="P:transmembrane transport"/>
    <property type="evidence" value="ECO:0007669"/>
    <property type="project" value="InterPro"/>
</dbReference>
<evidence type="ECO:0000256" key="1">
    <source>
        <dbReference type="ARBA" id="ARBA00004383"/>
    </source>
</evidence>
<evidence type="ECO:0000256" key="7">
    <source>
        <dbReference type="ARBA" id="ARBA00022927"/>
    </source>
</evidence>
<dbReference type="EMBL" id="FNCG01000006">
    <property type="protein sequence ID" value="SDH00039.1"/>
    <property type="molecule type" value="Genomic_DNA"/>
</dbReference>
<evidence type="ECO:0000256" key="3">
    <source>
        <dbReference type="ARBA" id="ARBA00022448"/>
    </source>
</evidence>
<evidence type="ECO:0000313" key="13">
    <source>
        <dbReference type="Proteomes" id="UP000199705"/>
    </source>
</evidence>
<comment type="similarity">
    <text evidence="2">Belongs to the TonB family.</text>
</comment>
<dbReference type="GO" id="GO:0098797">
    <property type="term" value="C:plasma membrane protein complex"/>
    <property type="evidence" value="ECO:0007669"/>
    <property type="project" value="TreeGrafter"/>
</dbReference>
<feature type="chain" id="PRO_5011649444" evidence="10">
    <location>
        <begin position="20"/>
        <end position="131"/>
    </location>
</feature>
<dbReference type="AlphaFoldDB" id="A0A1G7YUZ8"/>
<protein>
    <submittedName>
        <fullName evidence="12">Protein TonB</fullName>
    </submittedName>
</protein>
<dbReference type="GO" id="GO:0015031">
    <property type="term" value="P:protein transport"/>
    <property type="evidence" value="ECO:0007669"/>
    <property type="project" value="UniProtKB-KW"/>
</dbReference>
<keyword evidence="13" id="KW-1185">Reference proteome</keyword>
<keyword evidence="8" id="KW-1133">Transmembrane helix</keyword>
<gene>
    <name evidence="12" type="ORF">SAMN05192573_10653</name>
</gene>
<dbReference type="SUPFAM" id="SSF74653">
    <property type="entry name" value="TolA/TonB C-terminal domain"/>
    <property type="match status" value="1"/>
</dbReference>
<proteinExistence type="inferred from homology"/>
<keyword evidence="10" id="KW-0732">Signal</keyword>
<evidence type="ECO:0000256" key="6">
    <source>
        <dbReference type="ARBA" id="ARBA00022692"/>
    </source>
</evidence>
<dbReference type="NCBIfam" id="TIGR01352">
    <property type="entry name" value="tonB_Cterm"/>
    <property type="match status" value="1"/>
</dbReference>
<evidence type="ECO:0000256" key="9">
    <source>
        <dbReference type="ARBA" id="ARBA00023136"/>
    </source>
</evidence>
<dbReference type="Proteomes" id="UP000199705">
    <property type="component" value="Unassembled WGS sequence"/>
</dbReference>
<dbReference type="Pfam" id="PF03544">
    <property type="entry name" value="TonB_C"/>
    <property type="match status" value="1"/>
</dbReference>
<accession>A0A1G7YUZ8</accession>
<dbReference type="RefSeq" id="WP_091167774.1">
    <property type="nucleotide sequence ID" value="NZ_FNCG01000006.1"/>
</dbReference>
<dbReference type="InterPro" id="IPR037682">
    <property type="entry name" value="TonB_C"/>
</dbReference>
<evidence type="ECO:0000256" key="2">
    <source>
        <dbReference type="ARBA" id="ARBA00006555"/>
    </source>
</evidence>
<dbReference type="PANTHER" id="PTHR33446">
    <property type="entry name" value="PROTEIN TONB-RELATED"/>
    <property type="match status" value="1"/>
</dbReference>
<evidence type="ECO:0000256" key="8">
    <source>
        <dbReference type="ARBA" id="ARBA00022989"/>
    </source>
</evidence>
<feature type="domain" description="TonB C-terminal" evidence="11">
    <location>
        <begin position="63"/>
        <end position="128"/>
    </location>
</feature>
<evidence type="ECO:0000259" key="11">
    <source>
        <dbReference type="Pfam" id="PF03544"/>
    </source>
</evidence>
<evidence type="ECO:0000256" key="5">
    <source>
        <dbReference type="ARBA" id="ARBA00022519"/>
    </source>
</evidence>
<keyword evidence="7" id="KW-0653">Protein transport</keyword>
<organism evidence="12 13">
    <name type="scientific">Mucilaginibacter gossypii</name>
    <dbReference type="NCBI Taxonomy" id="551996"/>
    <lineage>
        <taxon>Bacteria</taxon>
        <taxon>Pseudomonadati</taxon>
        <taxon>Bacteroidota</taxon>
        <taxon>Sphingobacteriia</taxon>
        <taxon>Sphingobacteriales</taxon>
        <taxon>Sphingobacteriaceae</taxon>
        <taxon>Mucilaginibacter</taxon>
    </lineage>
</organism>
<dbReference type="PANTHER" id="PTHR33446:SF2">
    <property type="entry name" value="PROTEIN TONB"/>
    <property type="match status" value="1"/>
</dbReference>
<comment type="subcellular location">
    <subcellularLocation>
        <location evidence="1">Cell inner membrane</location>
        <topology evidence="1">Single-pass membrane protein</topology>
        <orientation evidence="1">Periplasmic side</orientation>
    </subcellularLocation>
</comment>
<evidence type="ECO:0000256" key="4">
    <source>
        <dbReference type="ARBA" id="ARBA00022475"/>
    </source>
</evidence>
<keyword evidence="9" id="KW-0472">Membrane</keyword>
<keyword evidence="5" id="KW-0997">Cell inner membrane</keyword>
<keyword evidence="4" id="KW-1003">Cell membrane</keyword>
<keyword evidence="3" id="KW-0813">Transport</keyword>
<dbReference type="STRING" id="551996.SAMN05192573_10653"/>
<sequence length="131" mass="14464">MKRILSAAMFIMGALATKAQTTDTTKAKDPVFTSVEQVPVFPGGLQKLAILIHENFKYPKGDTIEGRVYVVFVVEKDGSLSDLKIAKSLSKATDTEALRLIKMTSPWQPGMRGGQPVRVQYALPINFKRSH</sequence>
<dbReference type="Gene3D" id="3.30.1150.10">
    <property type="match status" value="1"/>
</dbReference>
<keyword evidence="6" id="KW-0812">Transmembrane</keyword>
<dbReference type="GO" id="GO:0031992">
    <property type="term" value="F:energy transducer activity"/>
    <property type="evidence" value="ECO:0007669"/>
    <property type="project" value="TreeGrafter"/>
</dbReference>
<dbReference type="InterPro" id="IPR006260">
    <property type="entry name" value="TonB/TolA_C"/>
</dbReference>
<name>A0A1G7YUZ8_9SPHI</name>
<evidence type="ECO:0000313" key="12">
    <source>
        <dbReference type="EMBL" id="SDH00039.1"/>
    </source>
</evidence>
<dbReference type="InterPro" id="IPR051045">
    <property type="entry name" value="TonB-dependent_transducer"/>
</dbReference>
<feature type="signal peptide" evidence="10">
    <location>
        <begin position="1"/>
        <end position="19"/>
    </location>
</feature>